<dbReference type="Proteomes" id="UP000033649">
    <property type="component" value="Unassembled WGS sequence"/>
</dbReference>
<dbReference type="STRING" id="429727.VE26_01870"/>
<keyword evidence="2" id="KW-0472">Membrane</keyword>
<feature type="transmembrane region" description="Helical" evidence="2">
    <location>
        <begin position="6"/>
        <end position="23"/>
    </location>
</feature>
<dbReference type="RefSeq" id="WP_046103523.1">
    <property type="nucleotide sequence ID" value="NZ_JZEY01000054.1"/>
</dbReference>
<organism evidence="3 4">
    <name type="scientific">Devosia chinhatensis</name>
    <dbReference type="NCBI Taxonomy" id="429727"/>
    <lineage>
        <taxon>Bacteria</taxon>
        <taxon>Pseudomonadati</taxon>
        <taxon>Pseudomonadota</taxon>
        <taxon>Alphaproteobacteria</taxon>
        <taxon>Hyphomicrobiales</taxon>
        <taxon>Devosiaceae</taxon>
        <taxon>Devosia</taxon>
    </lineage>
</organism>
<comment type="caution">
    <text evidence="3">The sequence shown here is derived from an EMBL/GenBank/DDBJ whole genome shotgun (WGS) entry which is preliminary data.</text>
</comment>
<evidence type="ECO:0000256" key="1">
    <source>
        <dbReference type="SAM" id="MobiDB-lite"/>
    </source>
</evidence>
<keyword evidence="2" id="KW-0812">Transmembrane</keyword>
<reference evidence="3 4" key="1">
    <citation type="submission" date="2015-03" db="EMBL/GenBank/DDBJ databases">
        <authorList>
            <person name="Hassan Y."/>
            <person name="Lepp D."/>
            <person name="Li X.-Z."/>
            <person name="Zhou T."/>
        </authorList>
    </citation>
    <scope>NUCLEOTIDE SEQUENCE [LARGE SCALE GENOMIC DNA]</scope>
    <source>
        <strain evidence="3 4">IPL18</strain>
    </source>
</reference>
<feature type="region of interest" description="Disordered" evidence="1">
    <location>
        <begin position="53"/>
        <end position="78"/>
    </location>
</feature>
<name>A0A0F5FJT0_9HYPH</name>
<keyword evidence="2" id="KW-1133">Transmembrane helix</keyword>
<evidence type="ECO:0000313" key="4">
    <source>
        <dbReference type="Proteomes" id="UP000033649"/>
    </source>
</evidence>
<protein>
    <submittedName>
        <fullName evidence="3">Uncharacterized protein</fullName>
    </submittedName>
</protein>
<proteinExistence type="predicted"/>
<dbReference type="EMBL" id="JZEY01000054">
    <property type="protein sequence ID" value="KKB08835.1"/>
    <property type="molecule type" value="Genomic_DNA"/>
</dbReference>
<keyword evidence="4" id="KW-1185">Reference proteome</keyword>
<dbReference type="AlphaFoldDB" id="A0A0F5FJT0"/>
<sequence>MLLRILLIVGLGLLIYFGIRRIWLDWSKKFKSDDEKARLARRERDLAERQRPDVIDLKRDDDGTYRPKDRTGRDADDR</sequence>
<gene>
    <name evidence="3" type="ORF">VE26_01870</name>
</gene>
<dbReference type="PATRIC" id="fig|429727.3.peg.395"/>
<accession>A0A0F5FJT0</accession>
<evidence type="ECO:0000313" key="3">
    <source>
        <dbReference type="EMBL" id="KKB08835.1"/>
    </source>
</evidence>
<evidence type="ECO:0000256" key="2">
    <source>
        <dbReference type="SAM" id="Phobius"/>
    </source>
</evidence>